<name>A0A0C3GRG6_OIDMZ</name>
<dbReference type="STRING" id="913774.A0A0C3GRG6"/>
<dbReference type="AlphaFoldDB" id="A0A0C3GRG6"/>
<reference evidence="3" key="2">
    <citation type="submission" date="2015-01" db="EMBL/GenBank/DDBJ databases">
        <title>Evolutionary Origins and Diversification of the Mycorrhizal Mutualists.</title>
        <authorList>
            <consortium name="DOE Joint Genome Institute"/>
            <consortium name="Mycorrhizal Genomics Consortium"/>
            <person name="Kohler A."/>
            <person name="Kuo A."/>
            <person name="Nagy L.G."/>
            <person name="Floudas D."/>
            <person name="Copeland A."/>
            <person name="Barry K.W."/>
            <person name="Cichocki N."/>
            <person name="Veneault-Fourrey C."/>
            <person name="LaButti K."/>
            <person name="Lindquist E.A."/>
            <person name="Lipzen A."/>
            <person name="Lundell T."/>
            <person name="Morin E."/>
            <person name="Murat C."/>
            <person name="Riley R."/>
            <person name="Ohm R."/>
            <person name="Sun H."/>
            <person name="Tunlid A."/>
            <person name="Henrissat B."/>
            <person name="Grigoriev I.V."/>
            <person name="Hibbett D.S."/>
            <person name="Martin F."/>
        </authorList>
    </citation>
    <scope>NUCLEOTIDE SEQUENCE [LARGE SCALE GENOMIC DNA]</scope>
    <source>
        <strain evidence="3">Zn</strain>
    </source>
</reference>
<feature type="binding site" evidence="1">
    <location>
        <position position="322"/>
    </location>
    <ligand>
        <name>Mg(2+)</name>
        <dbReference type="ChEBI" id="CHEBI:18420"/>
        <label>1</label>
    </ligand>
</feature>
<comment type="cofactor">
    <cofactor evidence="1">
        <name>Mg(2+)</name>
        <dbReference type="ChEBI" id="CHEBI:18420"/>
    </cofactor>
    <text evidence="1">Binds 2 magnesium ions per subunit.</text>
</comment>
<keyword evidence="1" id="KW-0460">Magnesium</keyword>
<evidence type="ECO:0000313" key="2">
    <source>
        <dbReference type="EMBL" id="KIM93949.1"/>
    </source>
</evidence>
<reference evidence="2 3" key="1">
    <citation type="submission" date="2014-04" db="EMBL/GenBank/DDBJ databases">
        <authorList>
            <consortium name="DOE Joint Genome Institute"/>
            <person name="Kuo A."/>
            <person name="Martino E."/>
            <person name="Perotto S."/>
            <person name="Kohler A."/>
            <person name="Nagy L.G."/>
            <person name="Floudas D."/>
            <person name="Copeland A."/>
            <person name="Barry K.W."/>
            <person name="Cichocki N."/>
            <person name="Veneault-Fourrey C."/>
            <person name="LaButti K."/>
            <person name="Lindquist E.A."/>
            <person name="Lipzen A."/>
            <person name="Lundell T."/>
            <person name="Morin E."/>
            <person name="Murat C."/>
            <person name="Sun H."/>
            <person name="Tunlid A."/>
            <person name="Henrissat B."/>
            <person name="Grigoriev I.V."/>
            <person name="Hibbett D.S."/>
            <person name="Martin F."/>
            <person name="Nordberg H.P."/>
            <person name="Cantor M.N."/>
            <person name="Hua S.X."/>
        </authorList>
    </citation>
    <scope>NUCLEOTIDE SEQUENCE [LARGE SCALE GENOMIC DNA]</scope>
    <source>
        <strain evidence="2 3">Zn</strain>
    </source>
</reference>
<dbReference type="PANTHER" id="PTHR16222:SF28">
    <property type="entry name" value="ADP-RIBOSYLGLYCOHYDROLASE"/>
    <property type="match status" value="1"/>
</dbReference>
<feature type="binding site" evidence="1">
    <location>
        <position position="58"/>
    </location>
    <ligand>
        <name>Mg(2+)</name>
        <dbReference type="ChEBI" id="CHEBI:18420"/>
        <label>1</label>
    </ligand>
</feature>
<dbReference type="InterPro" id="IPR036705">
    <property type="entry name" value="Ribosyl_crysJ1_sf"/>
</dbReference>
<organism evidence="2 3">
    <name type="scientific">Oidiodendron maius (strain Zn)</name>
    <dbReference type="NCBI Taxonomy" id="913774"/>
    <lineage>
        <taxon>Eukaryota</taxon>
        <taxon>Fungi</taxon>
        <taxon>Dikarya</taxon>
        <taxon>Ascomycota</taxon>
        <taxon>Pezizomycotina</taxon>
        <taxon>Leotiomycetes</taxon>
        <taxon>Leotiomycetes incertae sedis</taxon>
        <taxon>Myxotrichaceae</taxon>
        <taxon>Oidiodendron</taxon>
    </lineage>
</organism>
<feature type="binding site" evidence="1">
    <location>
        <position position="57"/>
    </location>
    <ligand>
        <name>Mg(2+)</name>
        <dbReference type="ChEBI" id="CHEBI:18420"/>
        <label>1</label>
    </ligand>
</feature>
<proteinExistence type="predicted"/>
<feature type="binding site" evidence="1">
    <location>
        <position position="56"/>
    </location>
    <ligand>
        <name>Mg(2+)</name>
        <dbReference type="ChEBI" id="CHEBI:18420"/>
        <label>1</label>
    </ligand>
</feature>
<dbReference type="Gene3D" id="1.10.4080.10">
    <property type="entry name" value="ADP-ribosylation/Crystallin J1"/>
    <property type="match status" value="1"/>
</dbReference>
<protein>
    <recommendedName>
        <fullName evidence="4">ADP-ribosylglycohydrolase</fullName>
    </recommendedName>
</protein>
<accession>A0A0C3GRG6</accession>
<gene>
    <name evidence="2" type="ORF">OIDMADRAFT_137135</name>
</gene>
<evidence type="ECO:0008006" key="4">
    <source>
        <dbReference type="Google" id="ProtNLM"/>
    </source>
</evidence>
<dbReference type="InParanoid" id="A0A0C3GRG6"/>
<evidence type="ECO:0000256" key="1">
    <source>
        <dbReference type="PIRSR" id="PIRSR605502-1"/>
    </source>
</evidence>
<dbReference type="PANTHER" id="PTHR16222">
    <property type="entry name" value="ADP-RIBOSYLGLYCOHYDROLASE"/>
    <property type="match status" value="1"/>
</dbReference>
<dbReference type="SUPFAM" id="SSF101478">
    <property type="entry name" value="ADP-ribosylglycohydrolase"/>
    <property type="match status" value="1"/>
</dbReference>
<dbReference type="InterPro" id="IPR005502">
    <property type="entry name" value="Ribosyl_crysJ1"/>
</dbReference>
<keyword evidence="1" id="KW-0479">Metal-binding</keyword>
<dbReference type="InterPro" id="IPR050792">
    <property type="entry name" value="ADP-ribosylglycohydrolase"/>
</dbReference>
<dbReference type="HOGENOM" id="CLU_024566_9_2_1"/>
<dbReference type="Pfam" id="PF03747">
    <property type="entry name" value="ADP_ribosyl_GH"/>
    <property type="match status" value="1"/>
</dbReference>
<dbReference type="OrthoDB" id="2021138at2759"/>
<dbReference type="EMBL" id="KN832892">
    <property type="protein sequence ID" value="KIM93949.1"/>
    <property type="molecule type" value="Genomic_DNA"/>
</dbReference>
<evidence type="ECO:0000313" key="3">
    <source>
        <dbReference type="Proteomes" id="UP000054321"/>
    </source>
</evidence>
<dbReference type="Proteomes" id="UP000054321">
    <property type="component" value="Unassembled WGS sequence"/>
</dbReference>
<keyword evidence="3" id="KW-1185">Reference proteome</keyword>
<sequence length="438" mass="49316">MDFLRLHPFVRILAHDKALGTIIGAALGDCIGLYTEFLPSTEEDSHRDKFAPGDWTDDTDQSLLLILSYLHNYEHNSDVRVPIEPSDIALRLQTWITQGLRVLDRPPLGIGQTIGRVVLDPDYLKDPEASALRIWLKSNRNAAPNGSLMRTHPVGVMCVGRSLEETFRTAADVGRVTHVDPRCVVSCCLVAGLLRGLIRGEVFCEADVDTLIEHAYSWVDGMDELRNPEVRLLEGESEAVAQDRSAGEESRLVHEEYRKHCYAQTLKELELDDLQKMGYVYKCLGTAILTLRLAMRHGSRFDSSTAELFESLITNLIMEGGDADTNACVAGGLLGAWVGYSRLPPHWENGIGNREWLVMKAEALSLRVGIMEPPLDREKQILVADLDTALDGGRGMLTKEQLDKRERDFLMMILQKQKKRREAKEKCESTRGRKWFKF</sequence>
<dbReference type="GO" id="GO:0046872">
    <property type="term" value="F:metal ion binding"/>
    <property type="evidence" value="ECO:0007669"/>
    <property type="project" value="UniProtKB-KW"/>
</dbReference>
<feature type="binding site" evidence="1">
    <location>
        <position position="324"/>
    </location>
    <ligand>
        <name>Mg(2+)</name>
        <dbReference type="ChEBI" id="CHEBI:18420"/>
        <label>1</label>
    </ligand>
</feature>
<feature type="binding site" evidence="1">
    <location>
        <position position="325"/>
    </location>
    <ligand>
        <name>Mg(2+)</name>
        <dbReference type="ChEBI" id="CHEBI:18420"/>
        <label>1</label>
    </ligand>
</feature>